<organism evidence="2 3">
    <name type="scientific">Agathobacter ruminis</name>
    <dbReference type="NCBI Taxonomy" id="1712665"/>
    <lineage>
        <taxon>Bacteria</taxon>
        <taxon>Bacillati</taxon>
        <taxon>Bacillota</taxon>
        <taxon>Clostridia</taxon>
        <taxon>Lachnospirales</taxon>
        <taxon>Lachnospiraceae</taxon>
        <taxon>Agathobacter</taxon>
    </lineage>
</organism>
<evidence type="ECO:0000259" key="1">
    <source>
        <dbReference type="Pfam" id="PF03704"/>
    </source>
</evidence>
<comment type="caution">
    <text evidence="2">The sequence shown here is derived from an EMBL/GenBank/DDBJ whole genome shotgun (WGS) entry which is preliminary data.</text>
</comment>
<evidence type="ECO:0000313" key="2">
    <source>
        <dbReference type="EMBL" id="PHU38712.1"/>
    </source>
</evidence>
<evidence type="ECO:0000313" key="3">
    <source>
        <dbReference type="Proteomes" id="UP000224563"/>
    </source>
</evidence>
<name>A0A2G3E606_9FIRM</name>
<dbReference type="PANTHER" id="PTHR35807">
    <property type="entry name" value="TRANSCRIPTIONAL REGULATOR REDD-RELATED"/>
    <property type="match status" value="1"/>
</dbReference>
<sequence length="401" mass="46283">MSNYIKAQMFGNFSMLYNGEPLVAEKMHRDSQFNRLMQVLIHYSGAGVPKDKLEEMIIGDRDMDESHTSLRIIVYKAKQKLQKLGVNVDNMIQLEKGIYSLNPEIQVVEDAKEFLIAYESAELYDPINHKEAIDACLEQYLEACYLYKGEFLANYAGEQWVAHEAKRYRKIFKLCVEAAAGLLREKQDWKELEHLGNHASRVEPFCDWEVLTMEALVYSNQYDRATTFYADTIDSYLRDCGIYPSTKMIDIMDSLGNQMDHPIGILDDIQEYLTEHSGNFVGGYQCSFPVFRGIYQMTLRGMERTGQNAFLMLCTLVDGNGKLMPDSKLYDYVERFVESIRVSLRHGDVYTAYGNAQCLVLLTNTTRENCEVIQERINNRFIIGRQKVFIKYHVNSVICDS</sequence>
<reference evidence="2 3" key="1">
    <citation type="submission" date="2017-10" db="EMBL/GenBank/DDBJ databases">
        <title>Resolving the taxonomy of Roseburia spp., Eubacterium rectale and Agathobacter spp. through phylogenomic analysis.</title>
        <authorList>
            <person name="Sheridan P.O."/>
            <person name="Walker A.W."/>
            <person name="Duncan S.H."/>
            <person name="Scott K.P."/>
            <person name="Toole P.W.O."/>
            <person name="Luis P."/>
            <person name="Flint H.J."/>
        </authorList>
    </citation>
    <scope>NUCLEOTIDE SEQUENCE [LARGE SCALE GENOMIC DNA]</scope>
    <source>
        <strain evidence="2 3">JK623</strain>
    </source>
</reference>
<feature type="domain" description="Bacterial transcriptional activator" evidence="1">
    <location>
        <begin position="131"/>
        <end position="249"/>
    </location>
</feature>
<dbReference type="InterPro" id="IPR011990">
    <property type="entry name" value="TPR-like_helical_dom_sf"/>
</dbReference>
<dbReference type="EMBL" id="PDYG01000003">
    <property type="protein sequence ID" value="PHU38712.1"/>
    <property type="molecule type" value="Genomic_DNA"/>
</dbReference>
<keyword evidence="3" id="KW-1185">Reference proteome</keyword>
<dbReference type="Proteomes" id="UP000224563">
    <property type="component" value="Unassembled WGS sequence"/>
</dbReference>
<protein>
    <submittedName>
        <fullName evidence="2">Transcriptional regulator</fullName>
    </submittedName>
</protein>
<dbReference type="SUPFAM" id="SSF48452">
    <property type="entry name" value="TPR-like"/>
    <property type="match status" value="1"/>
</dbReference>
<dbReference type="AlphaFoldDB" id="A0A2G3E606"/>
<dbReference type="InterPro" id="IPR051677">
    <property type="entry name" value="AfsR-DnrI-RedD_regulator"/>
</dbReference>
<accession>A0A2G3E606</accession>
<proteinExistence type="predicted"/>
<reference evidence="2 3" key="2">
    <citation type="submission" date="2017-10" db="EMBL/GenBank/DDBJ databases">
        <authorList>
            <person name="Banno H."/>
            <person name="Chua N.-H."/>
        </authorList>
    </citation>
    <scope>NUCLEOTIDE SEQUENCE [LARGE SCALE GENOMIC DNA]</scope>
    <source>
        <strain evidence="2 3">JK623</strain>
    </source>
</reference>
<dbReference type="Pfam" id="PF03704">
    <property type="entry name" value="BTAD"/>
    <property type="match status" value="1"/>
</dbReference>
<dbReference type="RefSeq" id="WP_099385267.1">
    <property type="nucleotide sequence ID" value="NZ_JANSWH010000066.1"/>
</dbReference>
<dbReference type="Gene3D" id="1.10.10.10">
    <property type="entry name" value="Winged helix-like DNA-binding domain superfamily/Winged helix DNA-binding domain"/>
    <property type="match status" value="1"/>
</dbReference>
<dbReference type="Gene3D" id="1.25.40.10">
    <property type="entry name" value="Tetratricopeptide repeat domain"/>
    <property type="match status" value="1"/>
</dbReference>
<gene>
    <name evidence="2" type="ORF">CSX02_00780</name>
</gene>
<dbReference type="InterPro" id="IPR005158">
    <property type="entry name" value="BTAD"/>
</dbReference>
<dbReference type="InterPro" id="IPR036388">
    <property type="entry name" value="WH-like_DNA-bd_sf"/>
</dbReference>